<sequence length="69" mass="7589">MLVYAIYVIIAALYFYALVDCIRTPAARMRLLPKVGWLAVLVLFPVLGAIGWRNLGKQSSPVEGRPSVA</sequence>
<accession>A0A5Q0LMQ9</accession>
<keyword evidence="9" id="KW-1185">Reference proteome</keyword>
<dbReference type="AlphaFoldDB" id="A0A5Q0LMQ9"/>
<proteinExistence type="predicted"/>
<dbReference type="KEGG" id="sfy:GFH48_38300"/>
<dbReference type="InterPro" id="IPR027379">
    <property type="entry name" value="CLS_N"/>
</dbReference>
<evidence type="ECO:0000313" key="8">
    <source>
        <dbReference type="EMBL" id="QFZ78368.1"/>
    </source>
</evidence>
<keyword evidence="5 6" id="KW-0472">Membrane</keyword>
<dbReference type="GO" id="GO:0005886">
    <property type="term" value="C:plasma membrane"/>
    <property type="evidence" value="ECO:0007669"/>
    <property type="project" value="UniProtKB-SubCell"/>
</dbReference>
<evidence type="ECO:0000256" key="4">
    <source>
        <dbReference type="ARBA" id="ARBA00022989"/>
    </source>
</evidence>
<organism evidence="8 9">
    <name type="scientific">Streptomyces fagopyri</name>
    <dbReference type="NCBI Taxonomy" id="2662397"/>
    <lineage>
        <taxon>Bacteria</taxon>
        <taxon>Bacillati</taxon>
        <taxon>Actinomycetota</taxon>
        <taxon>Actinomycetes</taxon>
        <taxon>Kitasatosporales</taxon>
        <taxon>Streptomycetaceae</taxon>
        <taxon>Streptomyces</taxon>
    </lineage>
</organism>
<evidence type="ECO:0000256" key="6">
    <source>
        <dbReference type="SAM" id="Phobius"/>
    </source>
</evidence>
<feature type="transmembrane region" description="Helical" evidence="6">
    <location>
        <begin position="35"/>
        <end position="52"/>
    </location>
</feature>
<feature type="domain" description="Cardiolipin synthase N-terminal" evidence="7">
    <location>
        <begin position="12"/>
        <end position="52"/>
    </location>
</feature>
<keyword evidence="4 6" id="KW-1133">Transmembrane helix</keyword>
<keyword evidence="2" id="KW-1003">Cell membrane</keyword>
<reference evidence="8 9" key="1">
    <citation type="submission" date="2019-10" db="EMBL/GenBank/DDBJ databases">
        <title>A novel species.</title>
        <authorList>
            <person name="Gao J."/>
        </authorList>
    </citation>
    <scope>NUCLEOTIDE SEQUENCE [LARGE SCALE GENOMIC DNA]</scope>
    <source>
        <strain evidence="8 9">QMT-28</strain>
    </source>
</reference>
<comment type="subcellular location">
    <subcellularLocation>
        <location evidence="1">Cell membrane</location>
        <topology evidence="1">Multi-pass membrane protein</topology>
    </subcellularLocation>
</comment>
<protein>
    <recommendedName>
        <fullName evidence="7">Cardiolipin synthase N-terminal domain-containing protein</fullName>
    </recommendedName>
</protein>
<evidence type="ECO:0000259" key="7">
    <source>
        <dbReference type="Pfam" id="PF13396"/>
    </source>
</evidence>
<name>A0A5Q0LMQ9_9ACTN</name>
<evidence type="ECO:0000313" key="9">
    <source>
        <dbReference type="Proteomes" id="UP000326179"/>
    </source>
</evidence>
<dbReference type="EMBL" id="CP045643">
    <property type="protein sequence ID" value="QFZ78368.1"/>
    <property type="molecule type" value="Genomic_DNA"/>
</dbReference>
<evidence type="ECO:0000256" key="1">
    <source>
        <dbReference type="ARBA" id="ARBA00004651"/>
    </source>
</evidence>
<feature type="transmembrane region" description="Helical" evidence="6">
    <location>
        <begin position="6"/>
        <end position="23"/>
    </location>
</feature>
<evidence type="ECO:0000256" key="2">
    <source>
        <dbReference type="ARBA" id="ARBA00022475"/>
    </source>
</evidence>
<gene>
    <name evidence="8" type="ORF">GFH48_38300</name>
</gene>
<keyword evidence="3 6" id="KW-0812">Transmembrane</keyword>
<dbReference type="Proteomes" id="UP000326179">
    <property type="component" value="Chromosome"/>
</dbReference>
<dbReference type="RefSeq" id="WP_153292543.1">
    <property type="nucleotide sequence ID" value="NZ_CP045643.1"/>
</dbReference>
<evidence type="ECO:0000256" key="3">
    <source>
        <dbReference type="ARBA" id="ARBA00022692"/>
    </source>
</evidence>
<evidence type="ECO:0000256" key="5">
    <source>
        <dbReference type="ARBA" id="ARBA00023136"/>
    </source>
</evidence>
<dbReference type="Pfam" id="PF13396">
    <property type="entry name" value="PLDc_N"/>
    <property type="match status" value="1"/>
</dbReference>